<dbReference type="GO" id="GO:0016757">
    <property type="term" value="F:glycosyltransferase activity"/>
    <property type="evidence" value="ECO:0007669"/>
    <property type="project" value="UniProtKB-KW"/>
</dbReference>
<name>A0A285VYH3_9MICO</name>
<evidence type="ECO:0000313" key="3">
    <source>
        <dbReference type="EMBL" id="SOC58316.1"/>
    </source>
</evidence>
<organism evidence="3 4">
    <name type="scientific">Ornithinimicrobium cerasi</name>
    <dbReference type="NCBI Taxonomy" id="2248773"/>
    <lineage>
        <taxon>Bacteria</taxon>
        <taxon>Bacillati</taxon>
        <taxon>Actinomycetota</taxon>
        <taxon>Actinomycetes</taxon>
        <taxon>Micrococcales</taxon>
        <taxon>Ornithinimicrobiaceae</taxon>
        <taxon>Ornithinimicrobium</taxon>
    </lineage>
</organism>
<dbReference type="SUPFAM" id="SSF53756">
    <property type="entry name" value="UDP-Glycosyltransferase/glycogen phosphorylase"/>
    <property type="match status" value="1"/>
</dbReference>
<proteinExistence type="predicted"/>
<evidence type="ECO:0000256" key="1">
    <source>
        <dbReference type="ARBA" id="ARBA00022676"/>
    </source>
</evidence>
<keyword evidence="2 3" id="KW-0808">Transferase</keyword>
<evidence type="ECO:0000256" key="2">
    <source>
        <dbReference type="ARBA" id="ARBA00022679"/>
    </source>
</evidence>
<evidence type="ECO:0000313" key="4">
    <source>
        <dbReference type="Proteomes" id="UP000219688"/>
    </source>
</evidence>
<dbReference type="PANTHER" id="PTHR12526:SF510">
    <property type="entry name" value="D-INOSITOL 3-PHOSPHATE GLYCOSYLTRANSFERASE"/>
    <property type="match status" value="1"/>
</dbReference>
<keyword evidence="1" id="KW-0328">Glycosyltransferase</keyword>
<protein>
    <submittedName>
        <fullName evidence="3">Glycosyltransferase involved in cell wall bisynthesis</fullName>
    </submittedName>
</protein>
<dbReference type="Pfam" id="PF13692">
    <property type="entry name" value="Glyco_trans_1_4"/>
    <property type="match status" value="1"/>
</dbReference>
<dbReference type="Gene3D" id="3.40.50.2000">
    <property type="entry name" value="Glycogen Phosphorylase B"/>
    <property type="match status" value="1"/>
</dbReference>
<dbReference type="PANTHER" id="PTHR12526">
    <property type="entry name" value="GLYCOSYLTRANSFERASE"/>
    <property type="match status" value="1"/>
</dbReference>
<gene>
    <name evidence="3" type="ORF">SAMN05421879_1292</name>
</gene>
<sequence>MADGRLVEMGTRATVRAGSAPRRAQAAAFAVWRKAEGVVRSSGLAYRERLRHFHVQPGAFDLIHVHVFHTRFVGLHPPIVFSAAGPLEWLYADHRQWSHQRLRLAEGVDRGIGAVWGATMCGGAPGQASRIIAFSQDFRRWLITNRRVGPHLVDVVPNYISIDGQPRPVPERVTRLGFVARDFEAKGGRLLLQVFARLRVDRPDLTLTVIGSSPDPVVPEGVTWVPFVPRERMLAEVLPSIEVFIYPTRADASTPYSPMEALAHGTPLVVPNYRGLPEMVEGGAGAVANCDDVESFVDAVRRLLDPEEWVAASANARARYEKHFSATAQAPRLRRVYDRALGSGHPRSRTYR</sequence>
<reference evidence="4" key="1">
    <citation type="submission" date="2017-08" db="EMBL/GenBank/DDBJ databases">
        <authorList>
            <person name="Varghese N."/>
            <person name="Submissions S."/>
        </authorList>
    </citation>
    <scope>NUCLEOTIDE SEQUENCE [LARGE SCALE GENOMIC DNA]</scope>
    <source>
        <strain evidence="4">USBA17B2</strain>
    </source>
</reference>
<accession>A0A285VYH3</accession>
<dbReference type="AlphaFoldDB" id="A0A285VYH3"/>
<dbReference type="Proteomes" id="UP000219688">
    <property type="component" value="Unassembled WGS sequence"/>
</dbReference>
<keyword evidence="4" id="KW-1185">Reference proteome</keyword>
<dbReference type="EMBL" id="OBQK01000029">
    <property type="protein sequence ID" value="SOC58316.1"/>
    <property type="molecule type" value="Genomic_DNA"/>
</dbReference>
<dbReference type="CDD" id="cd03801">
    <property type="entry name" value="GT4_PimA-like"/>
    <property type="match status" value="1"/>
</dbReference>